<proteinExistence type="inferred from homology"/>
<dbReference type="InterPro" id="IPR032091">
    <property type="entry name" value="Malt_amylase-like_C"/>
</dbReference>
<dbReference type="InterPro" id="IPR017853">
    <property type="entry name" value="GH"/>
</dbReference>
<evidence type="ECO:0000256" key="11">
    <source>
        <dbReference type="ARBA" id="ARBA00022840"/>
    </source>
</evidence>
<dbReference type="SUPFAM" id="SSF51445">
    <property type="entry name" value="(Trans)glycosidases"/>
    <property type="match status" value="1"/>
</dbReference>
<comment type="caution">
    <text evidence="17">The sequence shown here is derived from an EMBL/GenBank/DDBJ whole genome shotgun (WGS) entry which is preliminary data.</text>
</comment>
<dbReference type="InterPro" id="IPR006047">
    <property type="entry name" value="GH13_cat_dom"/>
</dbReference>
<evidence type="ECO:0000256" key="3">
    <source>
        <dbReference type="ARBA" id="ARBA00006219"/>
    </source>
</evidence>
<keyword evidence="7" id="KW-0808">Transferase</keyword>
<keyword evidence="10" id="KW-0106">Calcium</keyword>
<dbReference type="SUPFAM" id="SSF51011">
    <property type="entry name" value="Glycosyl hydrolase domain"/>
    <property type="match status" value="1"/>
</dbReference>
<dbReference type="GO" id="GO:0047471">
    <property type="term" value="F:maltose alpha-D-glucosyltransferase activity"/>
    <property type="evidence" value="ECO:0007669"/>
    <property type="project" value="UniProtKB-EC"/>
</dbReference>
<reference evidence="18" key="1">
    <citation type="journal article" date="2019" name="Int. J. Syst. Evol. Microbiol.">
        <title>The Global Catalogue of Microorganisms (GCM) 10K type strain sequencing project: providing services to taxonomists for standard genome sequencing and annotation.</title>
        <authorList>
            <consortium name="The Broad Institute Genomics Platform"/>
            <consortium name="The Broad Institute Genome Sequencing Center for Infectious Disease"/>
            <person name="Wu L."/>
            <person name="Ma J."/>
        </authorList>
    </citation>
    <scope>NUCLEOTIDE SEQUENCE [LARGE SCALE GENOMIC DNA]</scope>
    <source>
        <strain evidence="18">CECT 7069</strain>
    </source>
</reference>
<dbReference type="NCBIfam" id="TIGR02456">
    <property type="entry name" value="treS_nterm"/>
    <property type="match status" value="1"/>
</dbReference>
<dbReference type="Pfam" id="PF18085">
    <property type="entry name" value="Mak_N_cap"/>
    <property type="match status" value="1"/>
</dbReference>
<comment type="similarity">
    <text evidence="2">Belongs to the glycosyl hydrolase 13 family. TreS subfamily.</text>
</comment>
<dbReference type="Pfam" id="PF16657">
    <property type="entry name" value="Malt_amylase_C"/>
    <property type="match status" value="1"/>
</dbReference>
<dbReference type="EC" id="5.4.99.16" evidence="5"/>
<dbReference type="Gene3D" id="3.90.400.10">
    <property type="entry name" value="Oligo-1,6-glucosidase, Domain 2"/>
    <property type="match status" value="1"/>
</dbReference>
<evidence type="ECO:0000256" key="5">
    <source>
        <dbReference type="ARBA" id="ARBA00012619"/>
    </source>
</evidence>
<feature type="domain" description="Glycosyl hydrolase family 13 catalytic" evidence="16">
    <location>
        <begin position="17"/>
        <end position="416"/>
    </location>
</feature>
<evidence type="ECO:0000256" key="14">
    <source>
        <dbReference type="ARBA" id="ARBA00031378"/>
    </source>
</evidence>
<evidence type="ECO:0000313" key="18">
    <source>
        <dbReference type="Proteomes" id="UP001224644"/>
    </source>
</evidence>
<evidence type="ECO:0000313" key="17">
    <source>
        <dbReference type="EMBL" id="MDN3591283.1"/>
    </source>
</evidence>
<dbReference type="Gene3D" id="3.90.1200.10">
    <property type="match status" value="1"/>
</dbReference>
<evidence type="ECO:0000256" key="10">
    <source>
        <dbReference type="ARBA" id="ARBA00022837"/>
    </source>
</evidence>
<dbReference type="NCBIfam" id="TIGR02457">
    <property type="entry name" value="TreS_Cterm"/>
    <property type="match status" value="1"/>
</dbReference>
<sequence>MIDRSDPQWYRDAIIYQIHVKSFFDSNNDGIGDFEGLTQKLDYVRDLGVTAIWLMPFYPSPLRDDGYDIGDYREVNPSYGTMEEFRKFVEAAHERGLRVITELVINHTSDQHPWFQRAREAPAGSPERDFYVWSDTDTPYSDTRIIFLDTETSNWTWDPVAKQYFWHRFYSHQPDLNFDNPAVLEAVIEVMRYWLDMGVDGLRLDAIPYLIERDGTNCENLPETHTVIKAIRAALDASYPDRMLLAEANQWPEETAQYFGDGDECHMAFHFPLMPRMYMAIAREDRHPITDIMRQTPEIPEGCQWAIFLRNHDELTLEMVTAEERDYLWSFYAAERRARINLGIRRRLAPLLENDRRKIELMKSLVLSMPGTPVLYYGDEIGMGDNIYLGDRDGVRTPMQWSPDRNGGFSRANPAKLFLPSVQDPIYGFDAINVEAQTQSQTSLLNWTRRMIAIRNNSVALGRGGMQFLYPSNRKVLAWIREFEGERVLCVANLSRAPQAVQLDLSELRNAVPIELTGGSEFPAIGELPYLLTLPSYGFYWFSLSAANTGTIGPQPETPELFTLVLTGGIETLMAGRERIAFERTVAPRFIATRRWFGAKGSRIKSVNVTDSATLKDASGEARFLLPRVAVHLANGERQDYFVPVAVDEGREDEALMPFAVARVRRGPRTGLLFGAAAAPAFAVAMVEGMREGRELETETGKLVFSTTSAFDPDVTFEPGEVRRLSAEQSNTSVAIGSKMMLKLLRRLQTGTHPEIEVGRFLTETAHFANTPALLGVVEHVDAEGVRTAIAVLQKFVLNQGDAWTLMLEGLRRDFDTVVLAPESEAPTPEEAFESHLRWAVLLGRRTAEMHNAFAVETDDPAFAAEPFEHADLHLLGDDTRRQAERAFRGLDALAGRTANAASTELAGRRREVEDAIEALTARAPLGAMKTRIHGDYHLGQVLAAEDDLIIVDFEGEPSRPADERRLKSTPLRDVAGMLRSFAYGAETVTREIATRFADSEERARRASTAWRGMIDAAFLDGYRQAVGDSRAAVTDPETESRLLKLSLLTKALYEVDYEANNRPDWIEIPARGVLTILDDIKRGV</sequence>
<dbReference type="RefSeq" id="WP_238224863.1">
    <property type="nucleotide sequence ID" value="NZ_BPQD01000009.1"/>
</dbReference>
<dbReference type="PANTHER" id="PTHR10357:SF219">
    <property type="entry name" value="MALTOSE ALPHA-D-GLUCOSYLTRANSFERASE"/>
    <property type="match status" value="1"/>
</dbReference>
<dbReference type="Gene3D" id="3.20.20.80">
    <property type="entry name" value="Glycosidases"/>
    <property type="match status" value="1"/>
</dbReference>
<dbReference type="InterPro" id="IPR012810">
    <property type="entry name" value="TreS/a-amylase_N"/>
</dbReference>
<dbReference type="InterPro" id="IPR012811">
    <property type="entry name" value="TreS_maltokin_C_dom"/>
</dbReference>
<dbReference type="SMART" id="SM00642">
    <property type="entry name" value="Aamy"/>
    <property type="match status" value="1"/>
</dbReference>
<gene>
    <name evidence="17" type="primary">treS</name>
    <name evidence="17" type="ORF">QWZ12_11735</name>
</gene>
<dbReference type="EC" id="2.7.1.175" evidence="4"/>
<keyword evidence="12 17" id="KW-0413">Isomerase</keyword>
<comment type="catalytic activity">
    <reaction evidence="15">
        <text>D-maltose + ATP = alpha-maltose 1-phosphate + ADP + H(+)</text>
        <dbReference type="Rhea" id="RHEA:31915"/>
        <dbReference type="ChEBI" id="CHEBI:15378"/>
        <dbReference type="ChEBI" id="CHEBI:17306"/>
        <dbReference type="ChEBI" id="CHEBI:30616"/>
        <dbReference type="ChEBI" id="CHEBI:63576"/>
        <dbReference type="ChEBI" id="CHEBI:456216"/>
        <dbReference type="EC" id="2.7.1.175"/>
    </reaction>
</comment>
<comment type="similarity">
    <text evidence="3">Belongs to the aminoglycoside phosphotransferase family.</text>
</comment>
<name>A0ABT8BHD9_9HYPH</name>
<evidence type="ECO:0000256" key="1">
    <source>
        <dbReference type="ARBA" id="ARBA00001595"/>
    </source>
</evidence>
<keyword evidence="8" id="KW-0479">Metal-binding</keyword>
<dbReference type="EMBL" id="JAUFPX010000008">
    <property type="protein sequence ID" value="MDN3591283.1"/>
    <property type="molecule type" value="Genomic_DNA"/>
</dbReference>
<evidence type="ECO:0000256" key="13">
    <source>
        <dbReference type="ARBA" id="ARBA00031251"/>
    </source>
</evidence>
<dbReference type="Proteomes" id="UP001224644">
    <property type="component" value="Unassembled WGS sequence"/>
</dbReference>
<evidence type="ECO:0000256" key="6">
    <source>
        <dbReference type="ARBA" id="ARBA00013882"/>
    </source>
</evidence>
<dbReference type="Gene3D" id="2.60.40.1180">
    <property type="entry name" value="Golgi alpha-mannosidase II"/>
    <property type="match status" value="1"/>
</dbReference>
<evidence type="ECO:0000256" key="12">
    <source>
        <dbReference type="ARBA" id="ARBA00023235"/>
    </source>
</evidence>
<evidence type="ECO:0000256" key="9">
    <source>
        <dbReference type="ARBA" id="ARBA00022741"/>
    </source>
</evidence>
<keyword evidence="18" id="KW-1185">Reference proteome</keyword>
<keyword evidence="9" id="KW-0547">Nucleotide-binding</keyword>
<evidence type="ECO:0000256" key="2">
    <source>
        <dbReference type="ARBA" id="ARBA00005496"/>
    </source>
</evidence>
<keyword evidence="11" id="KW-0067">ATP-binding</keyword>
<dbReference type="InterPro" id="IPR013780">
    <property type="entry name" value="Glyco_hydro_b"/>
</dbReference>
<organism evidence="17 18">
    <name type="scientific">Methylobacterium adhaesivum</name>
    <dbReference type="NCBI Taxonomy" id="333297"/>
    <lineage>
        <taxon>Bacteria</taxon>
        <taxon>Pseudomonadati</taxon>
        <taxon>Pseudomonadota</taxon>
        <taxon>Alphaproteobacteria</taxon>
        <taxon>Hyphomicrobiales</taxon>
        <taxon>Methylobacteriaceae</taxon>
        <taxon>Methylobacterium</taxon>
    </lineage>
</organism>
<dbReference type="SUPFAM" id="SSF56112">
    <property type="entry name" value="Protein kinase-like (PK-like)"/>
    <property type="match status" value="1"/>
</dbReference>
<evidence type="ECO:0000259" key="16">
    <source>
        <dbReference type="SMART" id="SM00642"/>
    </source>
</evidence>
<accession>A0ABT8BHD9</accession>
<evidence type="ECO:0000256" key="15">
    <source>
        <dbReference type="ARBA" id="ARBA00049067"/>
    </source>
</evidence>
<protein>
    <recommendedName>
        <fullName evidence="6">Maltokinase</fullName>
        <ecNumber evidence="4">2.7.1.175</ecNumber>
        <ecNumber evidence="5">5.4.99.16</ecNumber>
    </recommendedName>
    <alternativeName>
        <fullName evidence="14">Maltose alpha-D-glucosyltransferase</fullName>
    </alternativeName>
    <alternativeName>
        <fullName evidence="13">Maltose-1-phosphate synthase</fullName>
    </alternativeName>
</protein>
<evidence type="ECO:0000256" key="8">
    <source>
        <dbReference type="ARBA" id="ARBA00022723"/>
    </source>
</evidence>
<dbReference type="InterPro" id="IPR045857">
    <property type="entry name" value="O16G_dom_2"/>
</dbReference>
<evidence type="ECO:0000256" key="4">
    <source>
        <dbReference type="ARBA" id="ARBA00011962"/>
    </source>
</evidence>
<dbReference type="CDD" id="cd11334">
    <property type="entry name" value="AmyAc_TreS"/>
    <property type="match status" value="1"/>
</dbReference>
<dbReference type="Pfam" id="PF00128">
    <property type="entry name" value="Alpha-amylase"/>
    <property type="match status" value="2"/>
</dbReference>
<dbReference type="InterPro" id="IPR011009">
    <property type="entry name" value="Kinase-like_dom_sf"/>
</dbReference>
<dbReference type="InterPro" id="IPR040999">
    <property type="entry name" value="Mak_N_cap"/>
</dbReference>
<dbReference type="PANTHER" id="PTHR10357">
    <property type="entry name" value="ALPHA-AMYLASE FAMILY MEMBER"/>
    <property type="match status" value="1"/>
</dbReference>
<comment type="catalytic activity">
    <reaction evidence="1">
        <text>D-maltose = alpha,alpha-trehalose</text>
        <dbReference type="Rhea" id="RHEA:15145"/>
        <dbReference type="ChEBI" id="CHEBI:16551"/>
        <dbReference type="ChEBI" id="CHEBI:17306"/>
        <dbReference type="EC" id="5.4.99.16"/>
    </reaction>
</comment>
<evidence type="ECO:0000256" key="7">
    <source>
        <dbReference type="ARBA" id="ARBA00022679"/>
    </source>
</evidence>